<dbReference type="PROSITE" id="PS51257">
    <property type="entry name" value="PROKAR_LIPOPROTEIN"/>
    <property type="match status" value="1"/>
</dbReference>
<comment type="subcellular location">
    <subcellularLocation>
        <location evidence="1">Cell membrane</location>
        <topology evidence="1">Lipid-anchor</topology>
    </subcellularLocation>
</comment>
<feature type="chain" id="PRO_5039548763" evidence="4">
    <location>
        <begin position="22"/>
        <end position="524"/>
    </location>
</feature>
<feature type="signal peptide" evidence="4">
    <location>
        <begin position="1"/>
        <end position="21"/>
    </location>
</feature>
<dbReference type="GO" id="GO:1904680">
    <property type="term" value="F:peptide transmembrane transporter activity"/>
    <property type="evidence" value="ECO:0007669"/>
    <property type="project" value="TreeGrafter"/>
</dbReference>
<evidence type="ECO:0000313" key="7">
    <source>
        <dbReference type="Proteomes" id="UP000481030"/>
    </source>
</evidence>
<accession>A0A6L3V6B1</accession>
<dbReference type="EMBL" id="WBOS01000011">
    <property type="protein sequence ID" value="KAB2331493.1"/>
    <property type="molecule type" value="Genomic_DNA"/>
</dbReference>
<dbReference type="CDD" id="cd08502">
    <property type="entry name" value="PBP2_NikA_DppA_OppA_like_16"/>
    <property type="match status" value="1"/>
</dbReference>
<dbReference type="InterPro" id="IPR023765">
    <property type="entry name" value="SBP_5_CS"/>
</dbReference>
<dbReference type="PROSITE" id="PS01040">
    <property type="entry name" value="SBP_BACTERIAL_5"/>
    <property type="match status" value="1"/>
</dbReference>
<dbReference type="OrthoDB" id="9796817at2"/>
<evidence type="ECO:0000313" key="6">
    <source>
        <dbReference type="EMBL" id="KAB2331493.1"/>
    </source>
</evidence>
<keyword evidence="3 4" id="KW-0732">Signal</keyword>
<dbReference type="GO" id="GO:0043190">
    <property type="term" value="C:ATP-binding cassette (ABC) transporter complex"/>
    <property type="evidence" value="ECO:0007669"/>
    <property type="project" value="InterPro"/>
</dbReference>
<dbReference type="GO" id="GO:0042597">
    <property type="term" value="C:periplasmic space"/>
    <property type="evidence" value="ECO:0007669"/>
    <property type="project" value="UniProtKB-ARBA"/>
</dbReference>
<dbReference type="PIRSF" id="PIRSF002741">
    <property type="entry name" value="MppA"/>
    <property type="match status" value="1"/>
</dbReference>
<protein>
    <submittedName>
        <fullName evidence="6">ABC transporter substrate-binding protein</fullName>
    </submittedName>
</protein>
<dbReference type="AlphaFoldDB" id="A0A6L3V6B1"/>
<reference evidence="6 7" key="1">
    <citation type="journal article" date="2016" name="Antonie Van Leeuwenhoek">
        <title>Bacillus depressus sp. nov., isolated from soil of a sunflower field.</title>
        <authorList>
            <person name="Wei X."/>
            <person name="Xin D."/>
            <person name="Xin Y."/>
            <person name="Zhang H."/>
            <person name="Wang T."/>
            <person name="Zhang J."/>
        </authorList>
    </citation>
    <scope>NUCLEOTIDE SEQUENCE [LARGE SCALE GENOMIC DNA]</scope>
    <source>
        <strain evidence="6 7">BZ1</strain>
    </source>
</reference>
<evidence type="ECO:0000256" key="4">
    <source>
        <dbReference type="SAM" id="SignalP"/>
    </source>
</evidence>
<evidence type="ECO:0000256" key="3">
    <source>
        <dbReference type="ARBA" id="ARBA00022729"/>
    </source>
</evidence>
<dbReference type="Proteomes" id="UP000481030">
    <property type="component" value="Unassembled WGS sequence"/>
</dbReference>
<sequence>MGKKNWGFLAMVSLLMILALAGCSGRESGNEEKASTEPKLSKELKVAFNAQPATLDNHINSNTATLEVSRNIFEKLFEFDSKYKVVPMLAESAEESEDGKTVTFHLRKGVKFHNGKEMKAEDVVASLNRWQSVSSKGKTILKDAKFSEIDEYTVELKLPNRIYGLLSMFADVTQSAIIMPKEIAEEAGTNAVTEYIGTGPFKFEEWVKDQYIHLTKFEDYTPMDLPSDGLSGKKEALVNDVYFYIVPDSTTRIAGLQTGEYDIGTEIPREAYDQIANAPNLEYDNPIKGAVNMIMNKKEGVFSNIKIRQAVNAALDLDSILMGAYSNEKFYRLESSWMLKEQAEWYSEAGKEKYNLKDPELAKSLLKEAGYDGTPVRLLTSRDYDYMYNSAIIIAEQLKNIGMVVDLQVYEWATIVEKRGKPEGWDAFVAAAPSFPTPTQILWLGSDWPGWTDDPKIEDLMGKIDGAATQEEAFAAWDELQGYLYEYLPTIKIGDTYLFVAYSDKVKNFRNQDGIILWNTSKEE</sequence>
<dbReference type="PANTHER" id="PTHR30290:SF38">
    <property type="entry name" value="D,D-DIPEPTIDE-BINDING PERIPLASMIC PROTEIN DDPA-RELATED"/>
    <property type="match status" value="1"/>
</dbReference>
<dbReference type="Gene3D" id="3.90.76.10">
    <property type="entry name" value="Dipeptide-binding Protein, Domain 1"/>
    <property type="match status" value="1"/>
</dbReference>
<comment type="similarity">
    <text evidence="2">Belongs to the bacterial solute-binding protein 5 family.</text>
</comment>
<organism evidence="6 7">
    <name type="scientific">Cytobacillus depressus</name>
    <dbReference type="NCBI Taxonomy" id="1602942"/>
    <lineage>
        <taxon>Bacteria</taxon>
        <taxon>Bacillati</taxon>
        <taxon>Bacillota</taxon>
        <taxon>Bacilli</taxon>
        <taxon>Bacillales</taxon>
        <taxon>Bacillaceae</taxon>
        <taxon>Cytobacillus</taxon>
    </lineage>
</organism>
<name>A0A6L3V6B1_9BACI</name>
<dbReference type="InterPro" id="IPR030678">
    <property type="entry name" value="Peptide/Ni-bd"/>
</dbReference>
<comment type="caution">
    <text evidence="6">The sequence shown here is derived from an EMBL/GenBank/DDBJ whole genome shotgun (WGS) entry which is preliminary data.</text>
</comment>
<dbReference type="GO" id="GO:0015833">
    <property type="term" value="P:peptide transport"/>
    <property type="evidence" value="ECO:0007669"/>
    <property type="project" value="TreeGrafter"/>
</dbReference>
<dbReference type="SUPFAM" id="SSF53850">
    <property type="entry name" value="Periplasmic binding protein-like II"/>
    <property type="match status" value="1"/>
</dbReference>
<keyword evidence="7" id="KW-1185">Reference proteome</keyword>
<dbReference type="Pfam" id="PF00496">
    <property type="entry name" value="SBP_bac_5"/>
    <property type="match status" value="1"/>
</dbReference>
<dbReference type="Gene3D" id="3.10.105.10">
    <property type="entry name" value="Dipeptide-binding Protein, Domain 3"/>
    <property type="match status" value="1"/>
</dbReference>
<evidence type="ECO:0000256" key="1">
    <source>
        <dbReference type="ARBA" id="ARBA00004193"/>
    </source>
</evidence>
<dbReference type="PANTHER" id="PTHR30290">
    <property type="entry name" value="PERIPLASMIC BINDING COMPONENT OF ABC TRANSPORTER"/>
    <property type="match status" value="1"/>
</dbReference>
<dbReference type="Gene3D" id="3.40.190.10">
    <property type="entry name" value="Periplasmic binding protein-like II"/>
    <property type="match status" value="1"/>
</dbReference>
<evidence type="ECO:0000256" key="2">
    <source>
        <dbReference type="ARBA" id="ARBA00005695"/>
    </source>
</evidence>
<gene>
    <name evidence="6" type="ORF">F7731_18030</name>
</gene>
<dbReference type="InterPro" id="IPR000914">
    <property type="entry name" value="SBP_5_dom"/>
</dbReference>
<proteinExistence type="inferred from homology"/>
<dbReference type="InterPro" id="IPR039424">
    <property type="entry name" value="SBP_5"/>
</dbReference>
<dbReference type="RefSeq" id="WP_151536192.1">
    <property type="nucleotide sequence ID" value="NZ_WBOS01000011.1"/>
</dbReference>
<evidence type="ECO:0000259" key="5">
    <source>
        <dbReference type="Pfam" id="PF00496"/>
    </source>
</evidence>
<feature type="domain" description="Solute-binding protein family 5" evidence="5">
    <location>
        <begin position="84"/>
        <end position="442"/>
    </location>
</feature>